<dbReference type="InterPro" id="IPR045076">
    <property type="entry name" value="MutS"/>
</dbReference>
<evidence type="ECO:0000259" key="6">
    <source>
        <dbReference type="PROSITE" id="PS00486"/>
    </source>
</evidence>
<evidence type="ECO:0000313" key="8">
    <source>
        <dbReference type="Proteomes" id="UP000521943"/>
    </source>
</evidence>
<feature type="compositionally biased region" description="Polar residues" evidence="5">
    <location>
        <begin position="869"/>
        <end position="881"/>
    </location>
</feature>
<keyword evidence="4" id="KW-0238">DNA-binding</keyword>
<dbReference type="PANTHER" id="PTHR11361:SF20">
    <property type="entry name" value="MUTS PROTEIN HOMOLOG 5"/>
    <property type="match status" value="1"/>
</dbReference>
<feature type="domain" description="DNA mismatch repair proteins mutS family" evidence="6">
    <location>
        <begin position="788"/>
        <end position="804"/>
    </location>
</feature>
<evidence type="ECO:0000313" key="7">
    <source>
        <dbReference type="EMBL" id="KAF6757443.1"/>
    </source>
</evidence>
<dbReference type="PIRSF" id="PIRSF005813">
    <property type="entry name" value="MSH2"/>
    <property type="match status" value="1"/>
</dbReference>
<dbReference type="GO" id="GO:0005524">
    <property type="term" value="F:ATP binding"/>
    <property type="evidence" value="ECO:0007669"/>
    <property type="project" value="UniProtKB-KW"/>
</dbReference>
<accession>A0A8H6M6C9</accession>
<gene>
    <name evidence="7" type="ORF">DFP72DRAFT_234310</name>
</gene>
<feature type="compositionally biased region" description="Acidic residues" evidence="5">
    <location>
        <begin position="78"/>
        <end position="100"/>
    </location>
</feature>
<dbReference type="AlphaFoldDB" id="A0A8H6M6C9"/>
<dbReference type="GO" id="GO:0140664">
    <property type="term" value="F:ATP-dependent DNA damage sensor activity"/>
    <property type="evidence" value="ECO:0007669"/>
    <property type="project" value="InterPro"/>
</dbReference>
<dbReference type="EMBL" id="JACGCI010000022">
    <property type="protein sequence ID" value="KAF6757443.1"/>
    <property type="molecule type" value="Genomic_DNA"/>
</dbReference>
<dbReference type="SUPFAM" id="SSF52540">
    <property type="entry name" value="P-loop containing nucleoside triphosphate hydrolases"/>
    <property type="match status" value="1"/>
</dbReference>
<dbReference type="PANTHER" id="PTHR11361">
    <property type="entry name" value="DNA MISMATCH REPAIR PROTEIN MUTS FAMILY MEMBER"/>
    <property type="match status" value="1"/>
</dbReference>
<sequence length="993" mass="110115">MPPRNAAKRKRSQTRRRGGTDGGGGESDSTAEARDAKKVRWKAKSSAASSARRKQTATTPSTSRSSTTARTNVGTEDNSSDEDEPELSEEEDELEDDDASSVDLNKTCLAAFCSHGRVAFAYFDPMKGILHVLEDTQETAHFDLTRMLLEQVSPNFVLTSSKSDDEFMDLLRDETDSIGSLFQIRPFKEFNARRGKERLYSLSKLSELPCGALAFDTTNSNNASSVLDGGESNVSDSRSRNAYDFMRSRQAASGGGGDPTTVRWNATTRLANFANADGAPFCMACVGALLDHLVRERAASDFDDDGIRGLTVKDIQVLALDQVMHINADALLSLQVFEPESHASVHSDKTKEGLSLFGILNNTKTTLGRALLRTWLLRPSLCLTTLNTRYDALECFNRPENITTTNSIHGHLKGIKNMPRILKALESGRGKLSDWNGFMKFTYHTTMLCDAIAELHGRHDVEIIRKVTEVMDVATFKESGTRVNSIIDWEESSNLDRICVRRHIDDELDTRKHTYQGIDSVLSKVAIQISETIPEDAVESLNVIYFPQLGYLICTPMRDEWTRGESIQVVDAWTFQFFSETHAYFKSQEMFEMDKHVGDLHSMIVDRELEIIQSLLEEILVHSEVMMKSCEVCAELDVLLSLAQTSRMNGYVRPEMVEENMIDIVQGRHPLHELILDAFVANDTRLLGGAGLGASPEYPYGSESDWNSVLLCTGANACGKSVYMKQIALIQIMAQVGCFVPAESATLGLVDKIFTRVSTRETVSKAQSAFMIDLNQVSLALRNCTARSLIVLDEFGKGTLSSDGAGLFCGVLKHLLHRGSQCPKVLVATHFHDVFTDDIFDVENWPISFCHMQVMFTSDAPTDAPTTTNGSESGYATSQTGAGRHVHQGPVKEKITYLYRVAEGLSLNSHAAQCAANFGIPMPIVERAQHISNLISAHEVQQLLDEDMTEEEQADLKDAEAICKRFLEWDLDDREGFEVKAKLSWVLGMEDDV</sequence>
<name>A0A8H6M6C9_9AGAR</name>
<dbReference type="InterPro" id="IPR027417">
    <property type="entry name" value="P-loop_NTPase"/>
</dbReference>
<comment type="similarity">
    <text evidence="1">Belongs to the DNA mismatch repair MutS family.</text>
</comment>
<dbReference type="GO" id="GO:0005634">
    <property type="term" value="C:nucleus"/>
    <property type="evidence" value="ECO:0007669"/>
    <property type="project" value="TreeGrafter"/>
</dbReference>
<dbReference type="SMART" id="SM00533">
    <property type="entry name" value="MUTSd"/>
    <property type="match status" value="1"/>
</dbReference>
<evidence type="ECO:0000256" key="4">
    <source>
        <dbReference type="ARBA" id="ARBA00023125"/>
    </source>
</evidence>
<dbReference type="InterPro" id="IPR007696">
    <property type="entry name" value="DNA_mismatch_repair_MutS_core"/>
</dbReference>
<dbReference type="GO" id="GO:0030983">
    <property type="term" value="F:mismatched DNA binding"/>
    <property type="evidence" value="ECO:0007669"/>
    <property type="project" value="InterPro"/>
</dbReference>
<dbReference type="PROSITE" id="PS00486">
    <property type="entry name" value="DNA_MISMATCH_REPAIR_2"/>
    <property type="match status" value="1"/>
</dbReference>
<comment type="caution">
    <text evidence="7">The sequence shown here is derived from an EMBL/GenBank/DDBJ whole genome shotgun (WGS) entry which is preliminary data.</text>
</comment>
<dbReference type="OrthoDB" id="29596at2759"/>
<feature type="compositionally biased region" description="Low complexity" evidence="5">
    <location>
        <begin position="44"/>
        <end position="71"/>
    </location>
</feature>
<feature type="compositionally biased region" description="Basic residues" evidence="5">
    <location>
        <begin position="1"/>
        <end position="17"/>
    </location>
</feature>
<protein>
    <submittedName>
        <fullName evidence="7">Muts domain V-domain-containing protein</fullName>
    </submittedName>
</protein>
<dbReference type="Gene3D" id="1.10.1420.10">
    <property type="match status" value="1"/>
</dbReference>
<evidence type="ECO:0000256" key="1">
    <source>
        <dbReference type="ARBA" id="ARBA00006271"/>
    </source>
</evidence>
<organism evidence="7 8">
    <name type="scientific">Ephemerocybe angulata</name>
    <dbReference type="NCBI Taxonomy" id="980116"/>
    <lineage>
        <taxon>Eukaryota</taxon>
        <taxon>Fungi</taxon>
        <taxon>Dikarya</taxon>
        <taxon>Basidiomycota</taxon>
        <taxon>Agaricomycotina</taxon>
        <taxon>Agaricomycetes</taxon>
        <taxon>Agaricomycetidae</taxon>
        <taxon>Agaricales</taxon>
        <taxon>Agaricineae</taxon>
        <taxon>Psathyrellaceae</taxon>
        <taxon>Ephemerocybe</taxon>
    </lineage>
</organism>
<dbReference type="InterPro" id="IPR011184">
    <property type="entry name" value="DNA_mismatch_repair_Msh2"/>
</dbReference>
<dbReference type="GO" id="GO:0051026">
    <property type="term" value="P:chiasma assembly"/>
    <property type="evidence" value="ECO:0007669"/>
    <property type="project" value="TreeGrafter"/>
</dbReference>
<evidence type="ECO:0000256" key="5">
    <source>
        <dbReference type="SAM" id="MobiDB-lite"/>
    </source>
</evidence>
<keyword evidence="8" id="KW-1185">Reference proteome</keyword>
<dbReference type="Proteomes" id="UP000521943">
    <property type="component" value="Unassembled WGS sequence"/>
</dbReference>
<dbReference type="InterPro" id="IPR000432">
    <property type="entry name" value="DNA_mismatch_repair_MutS_C"/>
</dbReference>
<evidence type="ECO:0000256" key="2">
    <source>
        <dbReference type="ARBA" id="ARBA00022741"/>
    </source>
</evidence>
<keyword evidence="2" id="KW-0547">Nucleotide-binding</keyword>
<keyword evidence="3" id="KW-0067">ATP-binding</keyword>
<feature type="region of interest" description="Disordered" evidence="5">
    <location>
        <begin position="861"/>
        <end position="886"/>
    </location>
</feature>
<evidence type="ECO:0000256" key="3">
    <source>
        <dbReference type="ARBA" id="ARBA00022840"/>
    </source>
</evidence>
<dbReference type="SMART" id="SM00534">
    <property type="entry name" value="MUTSac"/>
    <property type="match status" value="1"/>
</dbReference>
<dbReference type="Gene3D" id="3.40.50.300">
    <property type="entry name" value="P-loop containing nucleotide triphosphate hydrolases"/>
    <property type="match status" value="1"/>
</dbReference>
<dbReference type="SUPFAM" id="SSF48334">
    <property type="entry name" value="DNA repair protein MutS, domain III"/>
    <property type="match status" value="1"/>
</dbReference>
<reference evidence="7 8" key="1">
    <citation type="submission" date="2020-07" db="EMBL/GenBank/DDBJ databases">
        <title>Comparative genomics of pyrophilous fungi reveals a link between fire events and developmental genes.</title>
        <authorList>
            <consortium name="DOE Joint Genome Institute"/>
            <person name="Steindorff A.S."/>
            <person name="Carver A."/>
            <person name="Calhoun S."/>
            <person name="Stillman K."/>
            <person name="Liu H."/>
            <person name="Lipzen A."/>
            <person name="Pangilinan J."/>
            <person name="Labutti K."/>
            <person name="Bruns T.D."/>
            <person name="Grigoriev I.V."/>
        </authorList>
    </citation>
    <scope>NUCLEOTIDE SEQUENCE [LARGE SCALE GENOMIC DNA]</scope>
    <source>
        <strain evidence="7 8">CBS 144469</strain>
    </source>
</reference>
<dbReference type="CDD" id="cd03281">
    <property type="entry name" value="ABC_MSH5_euk"/>
    <property type="match status" value="1"/>
</dbReference>
<dbReference type="InterPro" id="IPR036187">
    <property type="entry name" value="DNA_mismatch_repair_MutS_sf"/>
</dbReference>
<dbReference type="Pfam" id="PF05192">
    <property type="entry name" value="MutS_III"/>
    <property type="match status" value="1"/>
</dbReference>
<dbReference type="GO" id="GO:0006298">
    <property type="term" value="P:mismatch repair"/>
    <property type="evidence" value="ECO:0007669"/>
    <property type="project" value="InterPro"/>
</dbReference>
<dbReference type="Pfam" id="PF00488">
    <property type="entry name" value="MutS_V"/>
    <property type="match status" value="1"/>
</dbReference>
<proteinExistence type="inferred from homology"/>
<feature type="region of interest" description="Disordered" evidence="5">
    <location>
        <begin position="1"/>
        <end position="100"/>
    </location>
</feature>